<dbReference type="EMBL" id="LNIX01000045">
    <property type="protein sequence ID" value="OXA38545.1"/>
    <property type="molecule type" value="Genomic_DNA"/>
</dbReference>
<feature type="chain" id="PRO_5012940299" evidence="1">
    <location>
        <begin position="21"/>
        <end position="361"/>
    </location>
</feature>
<keyword evidence="1" id="KW-0732">Signal</keyword>
<organism evidence="2 3">
    <name type="scientific">Folsomia candida</name>
    <name type="common">Springtail</name>
    <dbReference type="NCBI Taxonomy" id="158441"/>
    <lineage>
        <taxon>Eukaryota</taxon>
        <taxon>Metazoa</taxon>
        <taxon>Ecdysozoa</taxon>
        <taxon>Arthropoda</taxon>
        <taxon>Hexapoda</taxon>
        <taxon>Collembola</taxon>
        <taxon>Entomobryomorpha</taxon>
        <taxon>Isotomoidea</taxon>
        <taxon>Isotomidae</taxon>
        <taxon>Proisotominae</taxon>
        <taxon>Folsomia</taxon>
    </lineage>
</organism>
<comment type="caution">
    <text evidence="2">The sequence shown here is derived from an EMBL/GenBank/DDBJ whole genome shotgun (WGS) entry which is preliminary data.</text>
</comment>
<feature type="signal peptide" evidence="1">
    <location>
        <begin position="1"/>
        <end position="20"/>
    </location>
</feature>
<proteinExistence type="predicted"/>
<accession>A0A226CZ08</accession>
<dbReference type="AlphaFoldDB" id="A0A226CZ08"/>
<protein>
    <submittedName>
        <fullName evidence="2">Uncharacterized protein</fullName>
    </submittedName>
</protein>
<keyword evidence="3" id="KW-1185">Reference proteome</keyword>
<evidence type="ECO:0000313" key="2">
    <source>
        <dbReference type="EMBL" id="OXA38545.1"/>
    </source>
</evidence>
<gene>
    <name evidence="2" type="ORF">Fcan01_26689</name>
</gene>
<name>A0A226CZ08_FOLCA</name>
<dbReference type="Proteomes" id="UP000198287">
    <property type="component" value="Unassembled WGS sequence"/>
</dbReference>
<evidence type="ECO:0000256" key="1">
    <source>
        <dbReference type="SAM" id="SignalP"/>
    </source>
</evidence>
<sequence length="361" mass="39123">MITSSLILLLLLQSTFFVAGDVPCGLTFVSWTSESDPPSNAVDAGESGSGFIARFRVSPGNVWTGGRLTAANEAVSVYNNVVENNNAFEVLTNPSNCSIRWGGSINKFTVKFDTTSFVGRYCSPMCLAGKVDEAMRINYVNDNLQAVTRTTNVMTLEAFTSGFTISMNEFKMDANNGANKVEFLGLDVINNNSPATVKQSVTHKKKLKQTLEVEYGGAEGFGAAFSKLNFAPQLSFRGSGGPVIDMSQSLVGKNPSKTTTTEESEVNMEREVQSYLVSVGDRSWSIQDGRVVKTMSGVIKGTAGLSGQYTVVPTDDPYGCTLIEALIRQNQKLEGQRATNATAGRLMQENFYKLKSMLKFL</sequence>
<evidence type="ECO:0000313" key="3">
    <source>
        <dbReference type="Proteomes" id="UP000198287"/>
    </source>
</evidence>
<reference evidence="2 3" key="1">
    <citation type="submission" date="2015-12" db="EMBL/GenBank/DDBJ databases">
        <title>The genome of Folsomia candida.</title>
        <authorList>
            <person name="Faddeeva A."/>
            <person name="Derks M.F."/>
            <person name="Anvar Y."/>
            <person name="Smit S."/>
            <person name="Van Straalen N."/>
            <person name="Roelofs D."/>
        </authorList>
    </citation>
    <scope>NUCLEOTIDE SEQUENCE [LARGE SCALE GENOMIC DNA]</scope>
    <source>
        <strain evidence="2 3">VU population</strain>
        <tissue evidence="2">Whole body</tissue>
    </source>
</reference>